<protein>
    <recommendedName>
        <fullName evidence="3">BPTI/Kunitz inhibitor domain-containing protein</fullName>
    </recommendedName>
</protein>
<evidence type="ECO:0008006" key="3">
    <source>
        <dbReference type="Google" id="ProtNLM"/>
    </source>
</evidence>
<sequence>MEFGAPRCVSVSGSFGSYLNNNVGLDLHRNPLALGLSLTKSIDRFGFGRCSQITPACRATIFDRFEQCKYTYDLIQRRCVRVYVRNVCAIFDGPRKNIFSSRFDCEHFCAGRLTY</sequence>
<organism evidence="1 2">
    <name type="scientific">Elysia marginata</name>
    <dbReference type="NCBI Taxonomy" id="1093978"/>
    <lineage>
        <taxon>Eukaryota</taxon>
        <taxon>Metazoa</taxon>
        <taxon>Spiralia</taxon>
        <taxon>Lophotrochozoa</taxon>
        <taxon>Mollusca</taxon>
        <taxon>Gastropoda</taxon>
        <taxon>Heterobranchia</taxon>
        <taxon>Euthyneura</taxon>
        <taxon>Panpulmonata</taxon>
        <taxon>Sacoglossa</taxon>
        <taxon>Placobranchoidea</taxon>
        <taxon>Plakobranchidae</taxon>
        <taxon>Elysia</taxon>
    </lineage>
</organism>
<name>A0AAV4HYS3_9GAST</name>
<evidence type="ECO:0000313" key="1">
    <source>
        <dbReference type="EMBL" id="GFS03092.1"/>
    </source>
</evidence>
<proteinExistence type="predicted"/>
<evidence type="ECO:0000313" key="2">
    <source>
        <dbReference type="Proteomes" id="UP000762676"/>
    </source>
</evidence>
<keyword evidence="2" id="KW-1185">Reference proteome</keyword>
<dbReference type="AlphaFoldDB" id="A0AAV4HYS3"/>
<reference evidence="1 2" key="1">
    <citation type="journal article" date="2021" name="Elife">
        <title>Chloroplast acquisition without the gene transfer in kleptoplastic sea slugs, Plakobranchus ocellatus.</title>
        <authorList>
            <person name="Maeda T."/>
            <person name="Takahashi S."/>
            <person name="Yoshida T."/>
            <person name="Shimamura S."/>
            <person name="Takaki Y."/>
            <person name="Nagai Y."/>
            <person name="Toyoda A."/>
            <person name="Suzuki Y."/>
            <person name="Arimoto A."/>
            <person name="Ishii H."/>
            <person name="Satoh N."/>
            <person name="Nishiyama T."/>
            <person name="Hasebe M."/>
            <person name="Maruyama T."/>
            <person name="Minagawa J."/>
            <person name="Obokata J."/>
            <person name="Shigenobu S."/>
        </authorList>
    </citation>
    <scope>NUCLEOTIDE SEQUENCE [LARGE SCALE GENOMIC DNA]</scope>
</reference>
<dbReference type="EMBL" id="BMAT01005954">
    <property type="protein sequence ID" value="GFS03092.1"/>
    <property type="molecule type" value="Genomic_DNA"/>
</dbReference>
<comment type="caution">
    <text evidence="1">The sequence shown here is derived from an EMBL/GenBank/DDBJ whole genome shotgun (WGS) entry which is preliminary data.</text>
</comment>
<dbReference type="Proteomes" id="UP000762676">
    <property type="component" value="Unassembled WGS sequence"/>
</dbReference>
<gene>
    <name evidence="1" type="ORF">ElyMa_002879900</name>
</gene>
<accession>A0AAV4HYS3</accession>